<sequence length="355" mass="38375">MTPMPLPPEFLPVPGSRIRVTRAWPVPDKDRLGIECEQDGQRRAGFYDHAGAQLQPVGIDRRLPGLEPVASSGTVVSHRPGKRAVVRDGTSYIKVVRPGRAAAILEGIRRAGAFTASFRTPEVLAQDDSTVTFAALQGTSLHDPSQFTAAHWRRAWTEVLDAWVHAVLPAQPAVITPPGGDRGPAAEPVIPQHTAQDEAEVLRRWARLVTPYLDRSEPLERLAQEVAAQLQQLPEAPVRPAHRDLHDKQLLWSPQAGPGLLDVDTACRADAALDLGNLRAHAHLRALQGGWGPQEAQTVITAVDAAASRLEVPARPLAVYERGAILRLGCVYAVRPGSGKVAAQLREVAAQPGFR</sequence>
<protein>
    <recommendedName>
        <fullName evidence="3">Aminoglycoside phosphotransferase domain-containing protein</fullName>
    </recommendedName>
</protein>
<comment type="caution">
    <text evidence="1">The sequence shown here is derived from an EMBL/GenBank/DDBJ whole genome shotgun (WGS) entry which is preliminary data.</text>
</comment>
<evidence type="ECO:0008006" key="3">
    <source>
        <dbReference type="Google" id="ProtNLM"/>
    </source>
</evidence>
<name>A0A0W8IFR6_9MICC</name>
<dbReference type="Gene3D" id="3.90.1200.10">
    <property type="match status" value="1"/>
</dbReference>
<dbReference type="STRING" id="317018.AVL63_01635"/>
<evidence type="ECO:0000313" key="1">
    <source>
        <dbReference type="EMBL" id="KUG58778.1"/>
    </source>
</evidence>
<dbReference type="AlphaFoldDB" id="A0A0W8IFR6"/>
<reference evidence="2" key="1">
    <citation type="submission" date="2015-12" db="EMBL/GenBank/DDBJ databases">
        <authorList>
            <person name="Nair G.R."/>
            <person name="Kaur G."/>
            <person name="Mayilraj S."/>
        </authorList>
    </citation>
    <scope>NUCLEOTIDE SEQUENCE [LARGE SCALE GENOMIC DNA]</scope>
    <source>
        <strain evidence="2">CD08_7</strain>
    </source>
</reference>
<proteinExistence type="predicted"/>
<evidence type="ECO:0000313" key="2">
    <source>
        <dbReference type="Proteomes" id="UP000054023"/>
    </source>
</evidence>
<dbReference type="RefSeq" id="WP_058888459.1">
    <property type="nucleotide sequence ID" value="NZ_LQBM01000003.1"/>
</dbReference>
<dbReference type="SUPFAM" id="SSF56112">
    <property type="entry name" value="Protein kinase-like (PK-like)"/>
    <property type="match status" value="1"/>
</dbReference>
<dbReference type="EMBL" id="LQBM01000003">
    <property type="protein sequence ID" value="KUG58778.1"/>
    <property type="molecule type" value="Genomic_DNA"/>
</dbReference>
<dbReference type="OrthoDB" id="7842280at2"/>
<accession>A0A0W8IFR6</accession>
<organism evidence="1 2">
    <name type="scientific">Nesterenkonia jeotgali</name>
    <dbReference type="NCBI Taxonomy" id="317018"/>
    <lineage>
        <taxon>Bacteria</taxon>
        <taxon>Bacillati</taxon>
        <taxon>Actinomycetota</taxon>
        <taxon>Actinomycetes</taxon>
        <taxon>Micrococcales</taxon>
        <taxon>Micrococcaceae</taxon>
        <taxon>Nesterenkonia</taxon>
    </lineage>
</organism>
<dbReference type="Proteomes" id="UP000054023">
    <property type="component" value="Unassembled WGS sequence"/>
</dbReference>
<keyword evidence="2" id="KW-1185">Reference proteome</keyword>
<dbReference type="InterPro" id="IPR011009">
    <property type="entry name" value="Kinase-like_dom_sf"/>
</dbReference>
<gene>
    <name evidence="1" type="ORF">AVL63_01635</name>
</gene>